<dbReference type="Gene3D" id="3.20.20.60">
    <property type="entry name" value="Phosphoenolpyruvate-binding domains"/>
    <property type="match status" value="1"/>
</dbReference>
<proteinExistence type="inferred from homology"/>
<evidence type="ECO:0000256" key="11">
    <source>
        <dbReference type="ARBA" id="ARBA00022842"/>
    </source>
</evidence>
<dbReference type="OrthoDB" id="108365at2759"/>
<dbReference type="GO" id="GO:0016301">
    <property type="term" value="F:kinase activity"/>
    <property type="evidence" value="ECO:0007669"/>
    <property type="project" value="UniProtKB-KW"/>
</dbReference>
<evidence type="ECO:0000256" key="1">
    <source>
        <dbReference type="ARBA" id="ARBA00001946"/>
    </source>
</evidence>
<evidence type="ECO:0000256" key="15">
    <source>
        <dbReference type="RuleBase" id="RU000504"/>
    </source>
</evidence>
<dbReference type="NCBIfam" id="NF004978">
    <property type="entry name" value="PRK06354.1"/>
    <property type="match status" value="1"/>
</dbReference>
<accession>A0A316U0U1</accession>
<keyword evidence="6 15" id="KW-0808">Transferase</keyword>
<evidence type="ECO:0000256" key="8">
    <source>
        <dbReference type="ARBA" id="ARBA00022741"/>
    </source>
</evidence>
<evidence type="ECO:0000256" key="14">
    <source>
        <dbReference type="ARBA" id="ARBA00048152"/>
    </source>
</evidence>
<dbReference type="GO" id="GO:0006950">
    <property type="term" value="P:response to stress"/>
    <property type="evidence" value="ECO:0007669"/>
    <property type="project" value="UniProtKB-ARBA"/>
</dbReference>
<dbReference type="SUPFAM" id="SSF51621">
    <property type="entry name" value="Phosphoenolpyruvate/pyruvate domain"/>
    <property type="match status" value="1"/>
</dbReference>
<keyword evidence="7" id="KW-0479">Metal-binding</keyword>
<dbReference type="FunFam" id="2.40.33.10:FF:000001">
    <property type="entry name" value="Pyruvate kinase"/>
    <property type="match status" value="1"/>
</dbReference>
<evidence type="ECO:0000259" key="16">
    <source>
        <dbReference type="Pfam" id="PF00224"/>
    </source>
</evidence>
<organism evidence="18 19">
    <name type="scientific">Pseudomicrostroma glucosiphilum</name>
    <dbReference type="NCBI Taxonomy" id="1684307"/>
    <lineage>
        <taxon>Eukaryota</taxon>
        <taxon>Fungi</taxon>
        <taxon>Dikarya</taxon>
        <taxon>Basidiomycota</taxon>
        <taxon>Ustilaginomycotina</taxon>
        <taxon>Exobasidiomycetes</taxon>
        <taxon>Microstromatales</taxon>
        <taxon>Microstromatales incertae sedis</taxon>
        <taxon>Pseudomicrostroma</taxon>
    </lineage>
</organism>
<reference evidence="18 19" key="1">
    <citation type="journal article" date="2018" name="Mol. Biol. Evol.">
        <title>Broad Genomic Sampling Reveals a Smut Pathogenic Ancestry of the Fungal Clade Ustilaginomycotina.</title>
        <authorList>
            <person name="Kijpornyongpan T."/>
            <person name="Mondo S.J."/>
            <person name="Barry K."/>
            <person name="Sandor L."/>
            <person name="Lee J."/>
            <person name="Lipzen A."/>
            <person name="Pangilinan J."/>
            <person name="LaButti K."/>
            <person name="Hainaut M."/>
            <person name="Henrissat B."/>
            <person name="Grigoriev I.V."/>
            <person name="Spatafora J.W."/>
            <person name="Aime M.C."/>
        </authorList>
    </citation>
    <scope>NUCLEOTIDE SEQUENCE [LARGE SCALE GENOMIC DNA]</scope>
    <source>
        <strain evidence="18 19">MCA 4718</strain>
    </source>
</reference>
<comment type="cofactor">
    <cofactor evidence="1">
        <name>Mg(2+)</name>
        <dbReference type="ChEBI" id="CHEBI:18420"/>
    </cofactor>
</comment>
<dbReference type="EMBL" id="KZ819333">
    <property type="protein sequence ID" value="PWN19029.1"/>
    <property type="molecule type" value="Genomic_DNA"/>
</dbReference>
<dbReference type="UniPathway" id="UPA00109">
    <property type="reaction ID" value="UER00188"/>
</dbReference>
<dbReference type="InterPro" id="IPR015806">
    <property type="entry name" value="Pyrv_Knase_insert_dom_sf"/>
</dbReference>
<gene>
    <name evidence="18" type="ORF">BCV69DRAFT_262552</name>
</gene>
<dbReference type="Gene3D" id="2.40.33.10">
    <property type="entry name" value="PK beta-barrel domain-like"/>
    <property type="match status" value="1"/>
</dbReference>
<comment type="pathway">
    <text evidence="3 15">Carbohydrate degradation; glycolysis; pyruvate from D-glyceraldehyde 3-phosphate: step 5/5.</text>
</comment>
<comment type="similarity">
    <text evidence="4 15">Belongs to the pyruvate kinase family.</text>
</comment>
<feature type="domain" description="Pyruvate kinase C-terminal" evidence="17">
    <location>
        <begin position="393"/>
        <end position="514"/>
    </location>
</feature>
<dbReference type="CDD" id="cd00288">
    <property type="entry name" value="Pyruvate_Kinase"/>
    <property type="match status" value="1"/>
</dbReference>
<dbReference type="Pfam" id="PF00224">
    <property type="entry name" value="PK"/>
    <property type="match status" value="1"/>
</dbReference>
<evidence type="ECO:0000313" key="19">
    <source>
        <dbReference type="Proteomes" id="UP000245942"/>
    </source>
</evidence>
<dbReference type="InterPro" id="IPR001697">
    <property type="entry name" value="Pyr_Knase"/>
</dbReference>
<evidence type="ECO:0000256" key="13">
    <source>
        <dbReference type="ARBA" id="ARBA00023317"/>
    </source>
</evidence>
<dbReference type="EC" id="2.7.1.40" evidence="5 15"/>
<comment type="catalytic activity">
    <reaction evidence="14 15">
        <text>pyruvate + ATP = phosphoenolpyruvate + ADP + H(+)</text>
        <dbReference type="Rhea" id="RHEA:18157"/>
        <dbReference type="ChEBI" id="CHEBI:15361"/>
        <dbReference type="ChEBI" id="CHEBI:15378"/>
        <dbReference type="ChEBI" id="CHEBI:30616"/>
        <dbReference type="ChEBI" id="CHEBI:58702"/>
        <dbReference type="ChEBI" id="CHEBI:456216"/>
        <dbReference type="EC" id="2.7.1.40"/>
    </reaction>
</comment>
<dbReference type="NCBIfam" id="NF004491">
    <property type="entry name" value="PRK05826.1"/>
    <property type="match status" value="1"/>
</dbReference>
<dbReference type="SUPFAM" id="SSF50800">
    <property type="entry name" value="PK beta-barrel domain-like"/>
    <property type="match status" value="1"/>
</dbReference>
<dbReference type="Gene3D" id="3.40.1380.20">
    <property type="entry name" value="Pyruvate kinase, C-terminal domain"/>
    <property type="match status" value="1"/>
</dbReference>
<dbReference type="GO" id="GO:0030955">
    <property type="term" value="F:potassium ion binding"/>
    <property type="evidence" value="ECO:0007669"/>
    <property type="project" value="InterPro"/>
</dbReference>
<dbReference type="NCBIfam" id="TIGR01064">
    <property type="entry name" value="pyruv_kin"/>
    <property type="match status" value="1"/>
</dbReference>
<evidence type="ECO:0000256" key="12">
    <source>
        <dbReference type="ARBA" id="ARBA00023152"/>
    </source>
</evidence>
<evidence type="ECO:0000256" key="2">
    <source>
        <dbReference type="ARBA" id="ARBA00001958"/>
    </source>
</evidence>
<keyword evidence="12 15" id="KW-0324">Glycolysis</keyword>
<keyword evidence="9 15" id="KW-0418">Kinase</keyword>
<dbReference type="AlphaFoldDB" id="A0A316U0U1"/>
<evidence type="ECO:0000256" key="3">
    <source>
        <dbReference type="ARBA" id="ARBA00004997"/>
    </source>
</evidence>
<dbReference type="GO" id="GO:0000287">
    <property type="term" value="F:magnesium ion binding"/>
    <property type="evidence" value="ECO:0007669"/>
    <property type="project" value="InterPro"/>
</dbReference>
<dbReference type="InterPro" id="IPR011037">
    <property type="entry name" value="Pyrv_Knase-like_insert_dom_sf"/>
</dbReference>
<protein>
    <recommendedName>
        <fullName evidence="5 15">Pyruvate kinase</fullName>
        <ecNumber evidence="5 15">2.7.1.40</ecNumber>
    </recommendedName>
</protein>
<dbReference type="RefSeq" id="XP_025346189.1">
    <property type="nucleotide sequence ID" value="XM_025490720.1"/>
</dbReference>
<keyword evidence="19" id="KW-1185">Reference proteome</keyword>
<name>A0A316U0U1_9BASI</name>
<dbReference type="GO" id="GO:0004743">
    <property type="term" value="F:pyruvate kinase activity"/>
    <property type="evidence" value="ECO:0007669"/>
    <property type="project" value="UniProtKB-EC"/>
</dbReference>
<dbReference type="PROSITE" id="PS00110">
    <property type="entry name" value="PYRUVATE_KINASE"/>
    <property type="match status" value="1"/>
</dbReference>
<keyword evidence="13 18" id="KW-0670">Pyruvate</keyword>
<dbReference type="FunFam" id="3.20.20.60:FF:000001">
    <property type="entry name" value="Pyruvate kinase"/>
    <property type="match status" value="1"/>
</dbReference>
<evidence type="ECO:0000259" key="17">
    <source>
        <dbReference type="Pfam" id="PF02887"/>
    </source>
</evidence>
<dbReference type="STRING" id="1684307.A0A316U0U1"/>
<feature type="domain" description="Pyruvate kinase barrel" evidence="16">
    <location>
        <begin position="32"/>
        <end position="358"/>
    </location>
</feature>
<dbReference type="InterPro" id="IPR015795">
    <property type="entry name" value="Pyrv_Knase_C"/>
</dbReference>
<dbReference type="PANTHER" id="PTHR11817">
    <property type="entry name" value="PYRUVATE KINASE"/>
    <property type="match status" value="1"/>
</dbReference>
<dbReference type="GO" id="GO:0005524">
    <property type="term" value="F:ATP binding"/>
    <property type="evidence" value="ECO:0007669"/>
    <property type="project" value="UniProtKB-KW"/>
</dbReference>
<evidence type="ECO:0000256" key="10">
    <source>
        <dbReference type="ARBA" id="ARBA00022840"/>
    </source>
</evidence>
<dbReference type="InterPro" id="IPR018209">
    <property type="entry name" value="Pyrv_Knase_AS"/>
</dbReference>
<evidence type="ECO:0000313" key="18">
    <source>
        <dbReference type="EMBL" id="PWN19029.1"/>
    </source>
</evidence>
<sequence>MLYQPIAKSQLEWYASLNPLEHSISATNKYFRKTSIIATIGPKTMSVEMLGNLRKAGMNIVRLNASHGSHEYFKTVVDNARAAVAAAQGRPLAIALDTKGPEMRTGVMTNGEDVKITIGHEFYVTMDEKYAESCSAEYLYIDYKNLAKKVEVGRIIYIDDGILALEVIAIESDLLVKVRAVNNGTLSNKKGVNLPLTDVDLPAISEKDKKDLLWAVDNNLDMVFASFIRRGSDVRTIREILGEKGAHIKIISKVENHQGVLNFDEILRESDGIMVARGDLGIEIPAPQVFMAQKMMIAKCNIAGKPSICATQMLESMIVNNRPTRAEVSDVANAVLDGADCVMLSGETAKGAYPLEAVRMMAETAFLAEQSISYVPLFNEMRTLTQVPTETSETVAMAAVAASLEQQAHAILLMSTSGNTARLVSKYRPRCPILTITRDEHTERDVHLYRGCYGMFFPYPRPADESGWQKDVDNRIKYGLSEALRLGIVEKGGVCIVLQGWRGGTGNTNSLRVLNVPDAAADFQMETLK</sequence>
<comment type="cofactor">
    <cofactor evidence="2">
        <name>K(+)</name>
        <dbReference type="ChEBI" id="CHEBI:29103"/>
    </cofactor>
</comment>
<evidence type="ECO:0000256" key="9">
    <source>
        <dbReference type="ARBA" id="ARBA00022777"/>
    </source>
</evidence>
<dbReference type="Proteomes" id="UP000245942">
    <property type="component" value="Unassembled WGS sequence"/>
</dbReference>
<evidence type="ECO:0000256" key="5">
    <source>
        <dbReference type="ARBA" id="ARBA00012142"/>
    </source>
</evidence>
<dbReference type="InterPro" id="IPR015813">
    <property type="entry name" value="Pyrv/PenolPyrv_kinase-like_dom"/>
</dbReference>
<dbReference type="InterPro" id="IPR015793">
    <property type="entry name" value="Pyrv_Knase_brl"/>
</dbReference>
<evidence type="ECO:0000256" key="7">
    <source>
        <dbReference type="ARBA" id="ARBA00022723"/>
    </source>
</evidence>
<evidence type="ECO:0000256" key="4">
    <source>
        <dbReference type="ARBA" id="ARBA00008663"/>
    </source>
</evidence>
<dbReference type="InterPro" id="IPR036918">
    <property type="entry name" value="Pyrv_Knase_C_sf"/>
</dbReference>
<keyword evidence="10" id="KW-0067">ATP-binding</keyword>
<dbReference type="InterPro" id="IPR040442">
    <property type="entry name" value="Pyrv_kinase-like_dom_sf"/>
</dbReference>
<dbReference type="PRINTS" id="PR01050">
    <property type="entry name" value="PYRUVTKNASE"/>
</dbReference>
<dbReference type="Pfam" id="PF02887">
    <property type="entry name" value="PK_C"/>
    <property type="match status" value="1"/>
</dbReference>
<keyword evidence="11 15" id="KW-0460">Magnesium</keyword>
<evidence type="ECO:0000256" key="6">
    <source>
        <dbReference type="ARBA" id="ARBA00022679"/>
    </source>
</evidence>
<keyword evidence="8" id="KW-0547">Nucleotide-binding</keyword>
<dbReference type="SUPFAM" id="SSF52935">
    <property type="entry name" value="PK C-terminal domain-like"/>
    <property type="match status" value="1"/>
</dbReference>
<dbReference type="GeneID" id="37012454"/>